<reference evidence="8" key="1">
    <citation type="journal article" date="2013" name="Science">
        <title>Gene transfer from bacteria and archaea facilitated evolution of an extremophilic eukaryote.</title>
        <authorList>
            <person name="Schonknecht G."/>
            <person name="Chen W.H."/>
            <person name="Ternes C.M."/>
            <person name="Barbier G.G."/>
            <person name="Shrestha R.P."/>
            <person name="Stanke M."/>
            <person name="Brautigam A."/>
            <person name="Baker B.J."/>
            <person name="Banfield J.F."/>
            <person name="Garavito R.M."/>
            <person name="Carr K."/>
            <person name="Wilkerson C."/>
            <person name="Rensing S.A."/>
            <person name="Gagneul D."/>
            <person name="Dickenson N.E."/>
            <person name="Oesterhelt C."/>
            <person name="Lercher M.J."/>
            <person name="Weber A.P."/>
        </authorList>
    </citation>
    <scope>NUCLEOTIDE SEQUENCE [LARGE SCALE GENOMIC DNA]</scope>
    <source>
        <strain evidence="8">074W</strain>
    </source>
</reference>
<evidence type="ECO:0000256" key="6">
    <source>
        <dbReference type="RuleBase" id="RU361206"/>
    </source>
</evidence>
<dbReference type="KEGG" id="gsl:Gasu_55590"/>
<evidence type="ECO:0000256" key="1">
    <source>
        <dbReference type="ARBA" id="ARBA00004141"/>
    </source>
</evidence>
<organism evidence="7 8">
    <name type="scientific">Galdieria sulphuraria</name>
    <name type="common">Red alga</name>
    <dbReference type="NCBI Taxonomy" id="130081"/>
    <lineage>
        <taxon>Eukaryota</taxon>
        <taxon>Rhodophyta</taxon>
        <taxon>Bangiophyceae</taxon>
        <taxon>Galdieriales</taxon>
        <taxon>Galdieriaceae</taxon>
        <taxon>Galdieria</taxon>
    </lineage>
</organism>
<dbReference type="GO" id="GO:0009306">
    <property type="term" value="P:protein secretion"/>
    <property type="evidence" value="ECO:0007669"/>
    <property type="project" value="TreeGrafter"/>
</dbReference>
<dbReference type="AlphaFoldDB" id="M2XTZ6"/>
<dbReference type="OMA" id="KMIWWID"/>
<feature type="transmembrane region" description="Helical" evidence="6">
    <location>
        <begin position="125"/>
        <end position="146"/>
    </location>
</feature>
<keyword evidence="5 6" id="KW-0472">Membrane</keyword>
<dbReference type="GeneID" id="17085823"/>
<comment type="similarity">
    <text evidence="2 6">Belongs to the TVP23 family.</text>
</comment>
<dbReference type="GO" id="GO:0000139">
    <property type="term" value="C:Golgi membrane"/>
    <property type="evidence" value="ECO:0007669"/>
    <property type="project" value="TreeGrafter"/>
</dbReference>
<evidence type="ECO:0000313" key="8">
    <source>
        <dbReference type="Proteomes" id="UP000030680"/>
    </source>
</evidence>
<dbReference type="RefSeq" id="XP_005703394.1">
    <property type="nucleotide sequence ID" value="XM_005703337.1"/>
</dbReference>
<gene>
    <name evidence="7" type="ORF">Gasu_55590</name>
</gene>
<feature type="transmembrane region" description="Helical" evidence="6">
    <location>
        <begin position="152"/>
        <end position="171"/>
    </location>
</feature>
<dbReference type="Gramene" id="EME26874">
    <property type="protein sequence ID" value="EME26874"/>
    <property type="gene ID" value="Gasu_55590"/>
</dbReference>
<dbReference type="STRING" id="130081.M2XTZ6"/>
<dbReference type="Proteomes" id="UP000030680">
    <property type="component" value="Unassembled WGS sequence"/>
</dbReference>
<dbReference type="InterPro" id="IPR008564">
    <property type="entry name" value="TVP23-like"/>
</dbReference>
<keyword evidence="4 6" id="KW-1133">Transmembrane helix</keyword>
<dbReference type="PANTHER" id="PTHR13019:SF7">
    <property type="entry name" value="GOLGI APPARATUS MEMBRANE PROTEIN TVP23"/>
    <property type="match status" value="1"/>
</dbReference>
<evidence type="ECO:0000256" key="3">
    <source>
        <dbReference type="ARBA" id="ARBA00022692"/>
    </source>
</evidence>
<dbReference type="GO" id="GO:0016192">
    <property type="term" value="P:vesicle-mediated transport"/>
    <property type="evidence" value="ECO:0007669"/>
    <property type="project" value="TreeGrafter"/>
</dbReference>
<dbReference type="eggNOG" id="KOG3195">
    <property type="taxonomic scope" value="Eukaryota"/>
</dbReference>
<dbReference type="Pfam" id="PF05832">
    <property type="entry name" value="DUF846"/>
    <property type="match status" value="1"/>
</dbReference>
<dbReference type="EMBL" id="KB454541">
    <property type="protein sequence ID" value="EME26874.1"/>
    <property type="molecule type" value="Genomic_DNA"/>
</dbReference>
<keyword evidence="8" id="KW-1185">Reference proteome</keyword>
<evidence type="ECO:0000313" key="7">
    <source>
        <dbReference type="EMBL" id="EME26874.1"/>
    </source>
</evidence>
<keyword evidence="3 6" id="KW-0812">Transmembrane</keyword>
<sequence length="199" mass="22946">MNEETTLPVSTFQVEEPENNSSSLAVAQLFSRSSHPMALFFQVAFKLVSILVYLLLGLFTSSFIIQFVITVTLVSFDFWTVKNITGRLLVGLRWWNEVQDDGSTRWRFESKEDPTYKPNKVDSRVFWWSMYLSPLIWIVLGIVCILKFHITWLVAVIIALTLSGTNLVGFLKCDRESKHRLSAFVNSQSMFRSVTKLFM</sequence>
<evidence type="ECO:0000256" key="5">
    <source>
        <dbReference type="ARBA" id="ARBA00023136"/>
    </source>
</evidence>
<name>M2XTZ6_GALSU</name>
<evidence type="ECO:0000256" key="4">
    <source>
        <dbReference type="ARBA" id="ARBA00022989"/>
    </source>
</evidence>
<proteinExistence type="inferred from homology"/>
<protein>
    <recommendedName>
        <fullName evidence="6">Golgi apparatus membrane protein TVP23 homolog</fullName>
    </recommendedName>
</protein>
<dbReference type="OrthoDB" id="2151161at2759"/>
<evidence type="ECO:0000256" key="2">
    <source>
        <dbReference type="ARBA" id="ARBA00005467"/>
    </source>
</evidence>
<comment type="subcellular location">
    <subcellularLocation>
        <location evidence="1 6">Membrane</location>
        <topology evidence="1 6">Multi-pass membrane protein</topology>
    </subcellularLocation>
</comment>
<accession>M2XTZ6</accession>
<dbReference type="PANTHER" id="PTHR13019">
    <property type="entry name" value="GOLGI APPARATUS MEMBRANE PROTEIN TVP23"/>
    <property type="match status" value="1"/>
</dbReference>